<organism evidence="2 3">
    <name type="scientific">Aquimarina addita</name>
    <dbReference type="NCBI Taxonomy" id="870485"/>
    <lineage>
        <taxon>Bacteria</taxon>
        <taxon>Pseudomonadati</taxon>
        <taxon>Bacteroidota</taxon>
        <taxon>Flavobacteriia</taxon>
        <taxon>Flavobacteriales</taxon>
        <taxon>Flavobacteriaceae</taxon>
        <taxon>Aquimarina</taxon>
    </lineage>
</organism>
<dbReference type="PANTHER" id="PTHR32182:SF25">
    <property type="entry name" value="SLR1056 PROTEIN"/>
    <property type="match status" value="1"/>
</dbReference>
<dbReference type="InterPro" id="IPR027417">
    <property type="entry name" value="P-loop_NTPase"/>
</dbReference>
<dbReference type="PANTHER" id="PTHR32182">
    <property type="entry name" value="DNA REPLICATION AND REPAIR PROTEIN RECF"/>
    <property type="match status" value="1"/>
</dbReference>
<dbReference type="RefSeq" id="WP_344930684.1">
    <property type="nucleotide sequence ID" value="NZ_BAABCW010000029.1"/>
</dbReference>
<name>A0ABP6UUD5_9FLAO</name>
<evidence type="ECO:0000259" key="1">
    <source>
        <dbReference type="Pfam" id="PF13304"/>
    </source>
</evidence>
<dbReference type="InterPro" id="IPR003959">
    <property type="entry name" value="ATPase_AAA_core"/>
</dbReference>
<sequence>MKINRIVINNTKGFRGLPNGFEIIFKNAFHRNEIDPICLAGLNGSGKSNVLELISEIFFYLEAVHHSQAKKYVTKKSPFGFTIEYETKVTANNLLQSDTTFKADTPLGSIRKVAIEKLPRQEIQIKFTNDEEWIVLDSEHLSYDYNVSQLLPKKIIAYSSGQNELVSNPFLRMDFFYFDEYLKELEEGGDSAEISQNRLFYMDYDSNPFVLLSNFLMRDIDDTGEQKELGILKAMTDVDGVDSFNIVLNLKVKKDHATENLIEIIEELRDSDSESLLSAIENELFWEVQLPYQLSNFIEKLERCCTYSDFVYKEEGSGKWLKVTLYFRQIGSNIKMAFQNEFSNGLNLFRQFYLMNLLNIYNYSDAIRDRVKKASSGSEDNISDLIPKLPKKDKVFYIDALKLKKKTGSKKELHYKNLSDGEHQFLHIIGSLMLMEEEGTIFLLDEPSTHFNPDWRSKFIYTINEIYKLRRDRFQDPEKAQQLVTLSTHSPFVLSDSKSKNVLWFQKEKGKPTIKELDFETYGASVDYIMKMLSGQNHLIPDRAYNDLRKVIEEGDLREVRSAIEKYGESSEKQFLFKRLYELSEERKKNKKK</sequence>
<dbReference type="InterPro" id="IPR030974">
    <property type="entry name" value="Restrict_AAA"/>
</dbReference>
<feature type="domain" description="ATPase AAA-type core" evidence="1">
    <location>
        <begin position="296"/>
        <end position="495"/>
    </location>
</feature>
<dbReference type="NCBIfam" id="TIGR04435">
    <property type="entry name" value="restrict_AAA_1"/>
    <property type="match status" value="1"/>
</dbReference>
<reference evidence="3" key="1">
    <citation type="journal article" date="2019" name="Int. J. Syst. Evol. Microbiol.">
        <title>The Global Catalogue of Microorganisms (GCM) 10K type strain sequencing project: providing services to taxonomists for standard genome sequencing and annotation.</title>
        <authorList>
            <consortium name="The Broad Institute Genomics Platform"/>
            <consortium name="The Broad Institute Genome Sequencing Center for Infectious Disease"/>
            <person name="Wu L."/>
            <person name="Ma J."/>
        </authorList>
    </citation>
    <scope>NUCLEOTIDE SEQUENCE [LARGE SCALE GENOMIC DNA]</scope>
    <source>
        <strain evidence="3">JCM 17106</strain>
    </source>
</reference>
<gene>
    <name evidence="2" type="ORF">GCM10022393_40980</name>
</gene>
<dbReference type="SUPFAM" id="SSF52540">
    <property type="entry name" value="P-loop containing nucleoside triphosphate hydrolases"/>
    <property type="match status" value="1"/>
</dbReference>
<proteinExistence type="predicted"/>
<evidence type="ECO:0000313" key="3">
    <source>
        <dbReference type="Proteomes" id="UP001500459"/>
    </source>
</evidence>
<dbReference type="Gene3D" id="3.40.50.300">
    <property type="entry name" value="P-loop containing nucleotide triphosphate hydrolases"/>
    <property type="match status" value="1"/>
</dbReference>
<comment type="caution">
    <text evidence="2">The sequence shown here is derived from an EMBL/GenBank/DDBJ whole genome shotgun (WGS) entry which is preliminary data.</text>
</comment>
<dbReference type="Pfam" id="PF13304">
    <property type="entry name" value="AAA_21"/>
    <property type="match status" value="1"/>
</dbReference>
<accession>A0ABP6UUD5</accession>
<dbReference type="Proteomes" id="UP001500459">
    <property type="component" value="Unassembled WGS sequence"/>
</dbReference>
<protein>
    <submittedName>
        <fullName evidence="2">Restriction system-associated AAA family ATPase</fullName>
    </submittedName>
</protein>
<dbReference type="EMBL" id="BAABCW010000029">
    <property type="protein sequence ID" value="GAA3522252.1"/>
    <property type="molecule type" value="Genomic_DNA"/>
</dbReference>
<keyword evidence="3" id="KW-1185">Reference proteome</keyword>
<evidence type="ECO:0000313" key="2">
    <source>
        <dbReference type="EMBL" id="GAA3522252.1"/>
    </source>
</evidence>